<dbReference type="STRING" id="1121025.SAMN02745249_01460"/>
<dbReference type="InterPro" id="IPR010828">
    <property type="entry name" value="Atf2/Sli1-like"/>
</dbReference>
<gene>
    <name evidence="1" type="ORF">SAMN02745249_01460</name>
</gene>
<reference evidence="1 2" key="1">
    <citation type="submission" date="2016-11" db="EMBL/GenBank/DDBJ databases">
        <authorList>
            <person name="Jaros S."/>
            <person name="Januszkiewicz K."/>
            <person name="Wedrychowicz H."/>
        </authorList>
    </citation>
    <scope>NUCLEOTIDE SEQUENCE [LARGE SCALE GENOMIC DNA]</scope>
    <source>
        <strain evidence="1 2">DSM 15692</strain>
    </source>
</reference>
<keyword evidence="2" id="KW-1185">Reference proteome</keyword>
<dbReference type="PANTHER" id="PTHR28037">
    <property type="entry name" value="ALCOHOL O-ACETYLTRANSFERASE 1-RELATED"/>
    <property type="match status" value="1"/>
</dbReference>
<dbReference type="AlphaFoldDB" id="A0A1M4XIR9"/>
<keyword evidence="1" id="KW-0808">Transferase</keyword>
<name>A0A1M4XIR9_9LACT</name>
<dbReference type="Proteomes" id="UP000184128">
    <property type="component" value="Unassembled WGS sequence"/>
</dbReference>
<accession>A0A1M4XIR9</accession>
<evidence type="ECO:0000313" key="1">
    <source>
        <dbReference type="EMBL" id="SHE93291.1"/>
    </source>
</evidence>
<dbReference type="EMBL" id="FQUF01000021">
    <property type="protein sequence ID" value="SHE93291.1"/>
    <property type="molecule type" value="Genomic_DNA"/>
</dbReference>
<dbReference type="GO" id="GO:0016740">
    <property type="term" value="F:transferase activity"/>
    <property type="evidence" value="ECO:0007669"/>
    <property type="project" value="UniProtKB-KW"/>
</dbReference>
<dbReference type="InterPro" id="IPR052058">
    <property type="entry name" value="Alcohol_O-acetyltransferase"/>
</dbReference>
<proteinExistence type="predicted"/>
<sequence length="454" mass="53989">MNEREWYRLDNASNIFLATQNEIDTKVFRLSAEMTEKVEPELLQMALNTTYEEYTLFHSTLRRGYFWYYLERSEVNPRVKFETDPPVSPIYQSGRRNFLFRVLYRENRIHLEVFHALTDGTGALWFFEDLLTEYVKLKHLENEEHPSLKIKREKENLEDSFNRYFRKEDSLALDRFTRPFKLFSHSNVEEKASAQKFFPRPLEQQIDEKVYQIKGTKTADHRPRIINLDLPLKKTLELARAENVSLTIYLTALYVLSVYMTSKEQRKETTISVSIPINLRQFFPSVTVRNFFSTTKVAYTFKKTEEPSLSKICQELDQQFQKKLEKEALENRLRKLIDYEYNPAARIILRPIKDLVLKVINQLNNRKITGAMSNLGRVDLPKQISPYVKDFNFYTSVIRPQFCMISYRNQLNVTFTSPYTETNIVQWFVRYLTQKGLEVSIDVNKVTREELQEL</sequence>
<evidence type="ECO:0000313" key="2">
    <source>
        <dbReference type="Proteomes" id="UP000184128"/>
    </source>
</evidence>
<protein>
    <submittedName>
        <fullName evidence="1">Alcohol acetyltransferase</fullName>
    </submittedName>
</protein>
<dbReference type="Pfam" id="PF07247">
    <property type="entry name" value="AATase"/>
    <property type="match status" value="1"/>
</dbReference>
<dbReference type="PANTHER" id="PTHR28037:SF1">
    <property type="entry name" value="ALCOHOL O-ACETYLTRANSFERASE 1-RELATED"/>
    <property type="match status" value="1"/>
</dbReference>
<dbReference type="RefSeq" id="WP_073298204.1">
    <property type="nucleotide sequence ID" value="NZ_FQUF01000021.1"/>
</dbReference>
<organism evidence="1 2">
    <name type="scientific">Atopostipes suicloacalis DSM 15692</name>
    <dbReference type="NCBI Taxonomy" id="1121025"/>
    <lineage>
        <taxon>Bacteria</taxon>
        <taxon>Bacillati</taxon>
        <taxon>Bacillota</taxon>
        <taxon>Bacilli</taxon>
        <taxon>Lactobacillales</taxon>
        <taxon>Carnobacteriaceae</taxon>
        <taxon>Atopostipes</taxon>
    </lineage>
</organism>